<feature type="chain" id="PRO_5014183080" evidence="1">
    <location>
        <begin position="30"/>
        <end position="105"/>
    </location>
</feature>
<evidence type="ECO:0000256" key="1">
    <source>
        <dbReference type="SAM" id="SignalP"/>
    </source>
</evidence>
<reference evidence="2 3" key="1">
    <citation type="journal article" date="2017" name="Front. Genet.">
        <title>Draft sequencing of the heterozygous diploid genome of Satsuma (Citrus unshiu Marc.) using a hybrid assembly approach.</title>
        <authorList>
            <person name="Shimizu T."/>
            <person name="Tanizawa Y."/>
            <person name="Mochizuki T."/>
            <person name="Nagasaki H."/>
            <person name="Yoshioka T."/>
            <person name="Toyoda A."/>
            <person name="Fujiyama A."/>
            <person name="Kaminuma E."/>
            <person name="Nakamura Y."/>
        </authorList>
    </citation>
    <scope>NUCLEOTIDE SEQUENCE [LARGE SCALE GENOMIC DNA]</scope>
    <source>
        <strain evidence="3">cv. Miyagawa wase</strain>
    </source>
</reference>
<evidence type="ECO:0000313" key="2">
    <source>
        <dbReference type="EMBL" id="GAY60196.1"/>
    </source>
</evidence>
<dbReference type="PANTHER" id="PTHR37252">
    <property type="entry name" value="POLYADENYLATE-BINDING PROTEIN-INTERACTING PROTEIN 6"/>
    <property type="match status" value="1"/>
</dbReference>
<name>A0A2H5Q6F4_CITUN</name>
<accession>A0A2H5Q6F4</accession>
<gene>
    <name evidence="2" type="ORF">CUMW_200070</name>
</gene>
<sequence length="105" mass="10988">MNGGNSRRAIRLNPIEALILCISVVSVLENSVSHDCDLYTTAESNTSFFFEFDTIESSENLPDTLDIGDVSESGSSSECAAMKLKTVVGEATASSSGSPGSTVMS</sequence>
<dbReference type="EMBL" id="BDQV01000229">
    <property type="protein sequence ID" value="GAY60196.1"/>
    <property type="molecule type" value="Genomic_DNA"/>
</dbReference>
<dbReference type="Proteomes" id="UP000236630">
    <property type="component" value="Unassembled WGS sequence"/>
</dbReference>
<proteinExistence type="predicted"/>
<protein>
    <submittedName>
        <fullName evidence="2">Uncharacterized protein</fullName>
    </submittedName>
</protein>
<keyword evidence="3" id="KW-1185">Reference proteome</keyword>
<comment type="caution">
    <text evidence="2">The sequence shown here is derived from an EMBL/GenBank/DDBJ whole genome shotgun (WGS) entry which is preliminary data.</text>
</comment>
<feature type="signal peptide" evidence="1">
    <location>
        <begin position="1"/>
        <end position="29"/>
    </location>
</feature>
<dbReference type="PANTHER" id="PTHR37252:SF3">
    <property type="entry name" value="POLYADENYLATE-BINDING PROTEIN-INTERACTING PROTEIN 6"/>
    <property type="match status" value="1"/>
</dbReference>
<dbReference type="AlphaFoldDB" id="A0A2H5Q6F4"/>
<organism evidence="2 3">
    <name type="scientific">Citrus unshiu</name>
    <name type="common">Satsuma mandarin</name>
    <name type="synonym">Citrus nobilis var. unshiu</name>
    <dbReference type="NCBI Taxonomy" id="55188"/>
    <lineage>
        <taxon>Eukaryota</taxon>
        <taxon>Viridiplantae</taxon>
        <taxon>Streptophyta</taxon>
        <taxon>Embryophyta</taxon>
        <taxon>Tracheophyta</taxon>
        <taxon>Spermatophyta</taxon>
        <taxon>Magnoliopsida</taxon>
        <taxon>eudicotyledons</taxon>
        <taxon>Gunneridae</taxon>
        <taxon>Pentapetalae</taxon>
        <taxon>rosids</taxon>
        <taxon>malvids</taxon>
        <taxon>Sapindales</taxon>
        <taxon>Rutaceae</taxon>
        <taxon>Aurantioideae</taxon>
        <taxon>Citrus</taxon>
    </lineage>
</organism>
<keyword evidence="1" id="KW-0732">Signal</keyword>
<dbReference type="InterPro" id="IPR038981">
    <property type="entry name" value="CID5/CID6"/>
</dbReference>
<evidence type="ECO:0000313" key="3">
    <source>
        <dbReference type="Proteomes" id="UP000236630"/>
    </source>
</evidence>